<evidence type="ECO:0000259" key="1">
    <source>
        <dbReference type="PROSITE" id="PS50097"/>
    </source>
</evidence>
<feature type="domain" description="BTB" evidence="1">
    <location>
        <begin position="202"/>
        <end position="264"/>
    </location>
</feature>
<dbReference type="EMBL" id="CDMZ01000225">
    <property type="protein sequence ID" value="CEM09615.1"/>
    <property type="molecule type" value="Genomic_DNA"/>
</dbReference>
<dbReference type="PROSITE" id="PS50097">
    <property type="entry name" value="BTB"/>
    <property type="match status" value="1"/>
</dbReference>
<name>A0A0G4F9J5_9ALVE</name>
<accession>A0A0G4F9J5</accession>
<organism evidence="2">
    <name type="scientific">Chromera velia CCMP2878</name>
    <dbReference type="NCBI Taxonomy" id="1169474"/>
    <lineage>
        <taxon>Eukaryota</taxon>
        <taxon>Sar</taxon>
        <taxon>Alveolata</taxon>
        <taxon>Colpodellida</taxon>
        <taxon>Chromeraceae</taxon>
        <taxon>Chromera</taxon>
    </lineage>
</organism>
<dbReference type="AlphaFoldDB" id="A0A0G4F9J5"/>
<evidence type="ECO:0000313" key="2">
    <source>
        <dbReference type="EMBL" id="CEM09615.1"/>
    </source>
</evidence>
<dbReference type="SMART" id="SM00225">
    <property type="entry name" value="BTB"/>
    <property type="match status" value="1"/>
</dbReference>
<dbReference type="InterPro" id="IPR011333">
    <property type="entry name" value="SKP1/BTB/POZ_sf"/>
</dbReference>
<sequence>MSGGGGAQGSGGSSVGASASRERGDLVVFDSQPLAEWQWKAIESGDHMVLEKYGHSKCNYDEKSQQMGQPLIACLEKYIFKASTQERDKFLNCLRWLVMKGADPLTEAIDDCRVVISYQKRNDPEDKTKRVPVAGKNTLHVLYDIRDSLPATDSWMEERNRCRRALELFSDRMPVQKGSSATVEVPEKVVAFWETLLEENNGDLEVKLAEGATMKVHSGILKSCSPVFRAMFDHNMQEKQQHSVSLPNINEADFRELMNLVHTGCWSGDEDPPLSRLFDILSVADEYSVDHISELLRERIQDRLNVDTFESILEFAINMSDLELKSACFTLASANVDIKERFAEGHFSQQIRTELRRVFPKLSGSPPPSKRRRHL</sequence>
<dbReference type="InterPro" id="IPR000210">
    <property type="entry name" value="BTB/POZ_dom"/>
</dbReference>
<dbReference type="Pfam" id="PF00651">
    <property type="entry name" value="BTB"/>
    <property type="match status" value="1"/>
</dbReference>
<protein>
    <recommendedName>
        <fullName evidence="1">BTB domain-containing protein</fullName>
    </recommendedName>
</protein>
<dbReference type="Gene3D" id="3.30.710.10">
    <property type="entry name" value="Potassium Channel Kv1.1, Chain A"/>
    <property type="match status" value="1"/>
</dbReference>
<dbReference type="SUPFAM" id="SSF54695">
    <property type="entry name" value="POZ domain"/>
    <property type="match status" value="1"/>
</dbReference>
<dbReference type="VEuPathDB" id="CryptoDB:Cvel_15910"/>
<gene>
    <name evidence="2" type="ORF">Cvel_15910</name>
</gene>
<proteinExistence type="predicted"/>
<reference evidence="2" key="1">
    <citation type="submission" date="2014-11" db="EMBL/GenBank/DDBJ databases">
        <authorList>
            <person name="Otto D Thomas"/>
            <person name="Naeem Raeece"/>
        </authorList>
    </citation>
    <scope>NUCLEOTIDE SEQUENCE</scope>
</reference>
<dbReference type="PANTHER" id="PTHR24413">
    <property type="entry name" value="SPECKLE-TYPE POZ PROTEIN"/>
    <property type="match status" value="1"/>
</dbReference>